<protein>
    <submittedName>
        <fullName evidence="1">Uncharacterized protein</fullName>
    </submittedName>
</protein>
<dbReference type="AlphaFoldDB" id="A0A1Y2HIN4"/>
<keyword evidence="2" id="KW-1185">Reference proteome</keyword>
<evidence type="ECO:0000313" key="2">
    <source>
        <dbReference type="Proteomes" id="UP000193411"/>
    </source>
</evidence>
<name>A0A1Y2HIN4_9FUNG</name>
<reference evidence="1 2" key="1">
    <citation type="submission" date="2016-07" db="EMBL/GenBank/DDBJ databases">
        <title>Pervasive Adenine N6-methylation of Active Genes in Fungi.</title>
        <authorList>
            <consortium name="DOE Joint Genome Institute"/>
            <person name="Mondo S.J."/>
            <person name="Dannebaum R.O."/>
            <person name="Kuo R.C."/>
            <person name="Labutti K."/>
            <person name="Haridas S."/>
            <person name="Kuo A."/>
            <person name="Salamov A."/>
            <person name="Ahrendt S.R."/>
            <person name="Lipzen A."/>
            <person name="Sullivan W."/>
            <person name="Andreopoulos W.B."/>
            <person name="Clum A."/>
            <person name="Lindquist E."/>
            <person name="Daum C."/>
            <person name="Ramamoorthy G.K."/>
            <person name="Gryganskyi A."/>
            <person name="Culley D."/>
            <person name="Magnuson J.K."/>
            <person name="James T.Y."/>
            <person name="O'Malley M.A."/>
            <person name="Stajich J.E."/>
            <person name="Spatafora J.W."/>
            <person name="Visel A."/>
            <person name="Grigoriev I.V."/>
        </authorList>
    </citation>
    <scope>NUCLEOTIDE SEQUENCE [LARGE SCALE GENOMIC DNA]</scope>
    <source>
        <strain evidence="1 2">PL171</strain>
    </source>
</reference>
<dbReference type="Proteomes" id="UP000193411">
    <property type="component" value="Unassembled WGS sequence"/>
</dbReference>
<dbReference type="EMBL" id="MCFL01000035">
    <property type="protein sequence ID" value="ORZ33563.1"/>
    <property type="molecule type" value="Genomic_DNA"/>
</dbReference>
<accession>A0A1Y2HIN4</accession>
<evidence type="ECO:0000313" key="1">
    <source>
        <dbReference type="EMBL" id="ORZ33563.1"/>
    </source>
</evidence>
<gene>
    <name evidence="1" type="ORF">BCR44DRAFT_46749</name>
</gene>
<organism evidence="1 2">
    <name type="scientific">Catenaria anguillulae PL171</name>
    <dbReference type="NCBI Taxonomy" id="765915"/>
    <lineage>
        <taxon>Eukaryota</taxon>
        <taxon>Fungi</taxon>
        <taxon>Fungi incertae sedis</taxon>
        <taxon>Blastocladiomycota</taxon>
        <taxon>Blastocladiomycetes</taxon>
        <taxon>Blastocladiales</taxon>
        <taxon>Catenariaceae</taxon>
        <taxon>Catenaria</taxon>
    </lineage>
</organism>
<proteinExistence type="predicted"/>
<comment type="caution">
    <text evidence="1">The sequence shown here is derived from an EMBL/GenBank/DDBJ whole genome shotgun (WGS) entry which is preliminary data.</text>
</comment>
<sequence length="179" mass="19018">MAASADRVVKEIIGGAVGRLKPGSAGSRYLCDVVHTAIDVDVIRPFFFCTYDGSGNPKAPEENTDASKYCVSPLVLETLQSLQATKGDFLTKDGQLAAALEEDSSTAKDRNDVVSKIVLRWKEVMAACLEGGLPHYGKANNGTLQATNPLVCDWEALSVAGGKAIYAEISFEAESTRSS</sequence>